<dbReference type="InterPro" id="IPR017927">
    <property type="entry name" value="FAD-bd_FR_type"/>
</dbReference>
<evidence type="ECO:0000256" key="2">
    <source>
        <dbReference type="ARBA" id="ARBA00022630"/>
    </source>
</evidence>
<dbReference type="PROSITE" id="PS00197">
    <property type="entry name" value="2FE2S_FER_1"/>
    <property type="match status" value="1"/>
</dbReference>
<evidence type="ECO:0000256" key="3">
    <source>
        <dbReference type="ARBA" id="ARBA00022714"/>
    </source>
</evidence>
<dbReference type="RefSeq" id="WP_173074183.1">
    <property type="nucleotide sequence ID" value="NZ_BAABJB010000016.1"/>
</dbReference>
<dbReference type="GO" id="GO:0051537">
    <property type="term" value="F:2 iron, 2 sulfur cluster binding"/>
    <property type="evidence" value="ECO:0007669"/>
    <property type="project" value="UniProtKB-KW"/>
</dbReference>
<comment type="cofactor">
    <cofactor evidence="1">
        <name>FAD</name>
        <dbReference type="ChEBI" id="CHEBI:57692"/>
    </cofactor>
</comment>
<name>A0A6V8KZM6_9ACTN</name>
<evidence type="ECO:0000259" key="9">
    <source>
        <dbReference type="PROSITE" id="PS51384"/>
    </source>
</evidence>
<dbReference type="PROSITE" id="PS51085">
    <property type="entry name" value="2FE2S_FER_2"/>
    <property type="match status" value="1"/>
</dbReference>
<dbReference type="Gene3D" id="3.10.20.30">
    <property type="match status" value="1"/>
</dbReference>
<organism evidence="10 11">
    <name type="scientific">Phytohabitans rumicis</name>
    <dbReference type="NCBI Taxonomy" id="1076125"/>
    <lineage>
        <taxon>Bacteria</taxon>
        <taxon>Bacillati</taxon>
        <taxon>Actinomycetota</taxon>
        <taxon>Actinomycetes</taxon>
        <taxon>Micromonosporales</taxon>
        <taxon>Micromonosporaceae</taxon>
    </lineage>
</organism>
<keyword evidence="5" id="KW-0560">Oxidoreductase</keyword>
<dbReference type="Gene3D" id="2.40.30.10">
    <property type="entry name" value="Translation factors"/>
    <property type="match status" value="1"/>
</dbReference>
<reference evidence="10 11" key="1">
    <citation type="submission" date="2020-03" db="EMBL/GenBank/DDBJ databases">
        <title>Whole genome shotgun sequence of Phytohabitans rumicis NBRC 108638.</title>
        <authorList>
            <person name="Komaki H."/>
            <person name="Tamura T."/>
        </authorList>
    </citation>
    <scope>NUCLEOTIDE SEQUENCE [LARGE SCALE GENOMIC DNA]</scope>
    <source>
        <strain evidence="10 11">NBRC 108638</strain>
    </source>
</reference>
<dbReference type="PROSITE" id="PS51384">
    <property type="entry name" value="FAD_FR"/>
    <property type="match status" value="1"/>
</dbReference>
<dbReference type="CDD" id="cd06185">
    <property type="entry name" value="PDR_like"/>
    <property type="match status" value="1"/>
</dbReference>
<evidence type="ECO:0000256" key="7">
    <source>
        <dbReference type="ARBA" id="ARBA00023014"/>
    </source>
</evidence>
<proteinExistence type="predicted"/>
<dbReference type="SUPFAM" id="SSF52343">
    <property type="entry name" value="Ferredoxin reductase-like, C-terminal NADP-linked domain"/>
    <property type="match status" value="1"/>
</dbReference>
<keyword evidence="7" id="KW-0411">Iron-sulfur</keyword>
<dbReference type="InterPro" id="IPR039261">
    <property type="entry name" value="FNR_nucleotide-bd"/>
</dbReference>
<keyword evidence="6" id="KW-0408">Iron</keyword>
<dbReference type="InterPro" id="IPR001041">
    <property type="entry name" value="2Fe-2S_ferredoxin-type"/>
</dbReference>
<dbReference type="GO" id="GO:0016491">
    <property type="term" value="F:oxidoreductase activity"/>
    <property type="evidence" value="ECO:0007669"/>
    <property type="project" value="UniProtKB-KW"/>
</dbReference>
<evidence type="ECO:0000313" key="11">
    <source>
        <dbReference type="Proteomes" id="UP000482960"/>
    </source>
</evidence>
<dbReference type="AlphaFoldDB" id="A0A6V8KZM6"/>
<dbReference type="Gene3D" id="3.40.50.80">
    <property type="entry name" value="Nucleotide-binding domain of ferredoxin-NADP reductase (FNR) module"/>
    <property type="match status" value="1"/>
</dbReference>
<evidence type="ECO:0000256" key="6">
    <source>
        <dbReference type="ARBA" id="ARBA00023004"/>
    </source>
</evidence>
<dbReference type="Proteomes" id="UP000482960">
    <property type="component" value="Unassembled WGS sequence"/>
</dbReference>
<dbReference type="EMBL" id="BLPG01000001">
    <property type="protein sequence ID" value="GFJ87287.1"/>
    <property type="molecule type" value="Genomic_DNA"/>
</dbReference>
<accession>A0A6V8KZM6</accession>
<dbReference type="InterPro" id="IPR017938">
    <property type="entry name" value="Riboflavin_synthase-like_b-brl"/>
</dbReference>
<dbReference type="InterPro" id="IPR050415">
    <property type="entry name" value="MRET"/>
</dbReference>
<sequence>MTATDLVVARREAVATGVLVLALCRPDGGTLPEWAPGAHLDLVLGPDLVRQYSLCGDPGDRSVLEVAVQLEAGGRGGSRFVHERLAVGGTVRVAGPRNHLPLVDAPRYLFIAGGIGITPIRPMVAAADAAGADWCLAYGGRTRASMAFAEQLHGKYGRRVGLCPQDETGLLDLDTLLDKPVPGTAVYCCGPEPLIAAVEERCRARPPGTLHVERFAPKRVDAGGTAFEVELALSGRTVTVRPDRSILAALEEAGVAVLSSCREGTCGTCETVVLGGVPDHRDSLLTEDERAAGDTMMICVSRARTPRLVLEL</sequence>
<comment type="caution">
    <text evidence="10">The sequence shown here is derived from an EMBL/GenBank/DDBJ whole genome shotgun (WGS) entry which is preliminary data.</text>
</comment>
<dbReference type="SUPFAM" id="SSF63380">
    <property type="entry name" value="Riboflavin synthase domain-like"/>
    <property type="match status" value="1"/>
</dbReference>
<dbReference type="PRINTS" id="PR00409">
    <property type="entry name" value="PHDIOXRDTASE"/>
</dbReference>
<dbReference type="GO" id="GO:0046872">
    <property type="term" value="F:metal ion binding"/>
    <property type="evidence" value="ECO:0007669"/>
    <property type="project" value="UniProtKB-KW"/>
</dbReference>
<dbReference type="PANTHER" id="PTHR47354">
    <property type="entry name" value="NADH OXIDOREDUCTASE HCR"/>
    <property type="match status" value="1"/>
</dbReference>
<dbReference type="SUPFAM" id="SSF54292">
    <property type="entry name" value="2Fe-2S ferredoxin-like"/>
    <property type="match status" value="1"/>
</dbReference>
<evidence type="ECO:0000313" key="10">
    <source>
        <dbReference type="EMBL" id="GFJ87287.1"/>
    </source>
</evidence>
<evidence type="ECO:0000256" key="5">
    <source>
        <dbReference type="ARBA" id="ARBA00023002"/>
    </source>
</evidence>
<evidence type="ECO:0000256" key="4">
    <source>
        <dbReference type="ARBA" id="ARBA00022723"/>
    </source>
</evidence>
<gene>
    <name evidence="10" type="ORF">Prum_009290</name>
</gene>
<keyword evidence="11" id="KW-1185">Reference proteome</keyword>
<feature type="domain" description="FAD-binding FR-type" evidence="9">
    <location>
        <begin position="1"/>
        <end position="103"/>
    </location>
</feature>
<dbReference type="InterPro" id="IPR036010">
    <property type="entry name" value="2Fe-2S_ferredoxin-like_sf"/>
</dbReference>
<keyword evidence="3" id="KW-0001">2Fe-2S</keyword>
<feature type="domain" description="2Fe-2S ferredoxin-type" evidence="8">
    <location>
        <begin position="227"/>
        <end position="312"/>
    </location>
</feature>
<protein>
    <submittedName>
        <fullName evidence="10">Ferredoxin</fullName>
    </submittedName>
</protein>
<dbReference type="PANTHER" id="PTHR47354:SF1">
    <property type="entry name" value="CARNITINE MONOOXYGENASE REDUCTASE SUBUNIT"/>
    <property type="match status" value="1"/>
</dbReference>
<dbReference type="InterPro" id="IPR012675">
    <property type="entry name" value="Beta-grasp_dom_sf"/>
</dbReference>
<keyword evidence="4" id="KW-0479">Metal-binding</keyword>
<evidence type="ECO:0000256" key="1">
    <source>
        <dbReference type="ARBA" id="ARBA00001974"/>
    </source>
</evidence>
<reference evidence="10 11" key="2">
    <citation type="submission" date="2020-03" db="EMBL/GenBank/DDBJ databases">
        <authorList>
            <person name="Ichikawa N."/>
            <person name="Kimura A."/>
            <person name="Kitahashi Y."/>
            <person name="Uohara A."/>
        </authorList>
    </citation>
    <scope>NUCLEOTIDE SEQUENCE [LARGE SCALE GENOMIC DNA]</scope>
    <source>
        <strain evidence="10 11">NBRC 108638</strain>
    </source>
</reference>
<dbReference type="Pfam" id="PF00111">
    <property type="entry name" value="Fer2"/>
    <property type="match status" value="1"/>
</dbReference>
<dbReference type="InterPro" id="IPR006058">
    <property type="entry name" value="2Fe2S_fd_BS"/>
</dbReference>
<evidence type="ECO:0000259" key="8">
    <source>
        <dbReference type="PROSITE" id="PS51085"/>
    </source>
</evidence>
<keyword evidence="2" id="KW-0285">Flavoprotein</keyword>
<dbReference type="CDD" id="cd00207">
    <property type="entry name" value="fer2"/>
    <property type="match status" value="1"/>
</dbReference>